<feature type="compositionally biased region" description="Polar residues" evidence="1">
    <location>
        <begin position="37"/>
        <end position="46"/>
    </location>
</feature>
<dbReference type="EMBL" id="CP036349">
    <property type="protein sequence ID" value="QDV73689.1"/>
    <property type="molecule type" value="Genomic_DNA"/>
</dbReference>
<gene>
    <name evidence="2" type="ORF">Spa11_18880</name>
</gene>
<evidence type="ECO:0000313" key="2">
    <source>
        <dbReference type="EMBL" id="QDV73689.1"/>
    </source>
</evidence>
<evidence type="ECO:0000313" key="3">
    <source>
        <dbReference type="Proteomes" id="UP000316426"/>
    </source>
</evidence>
<dbReference type="AlphaFoldDB" id="A0A518K7D5"/>
<proteinExistence type="predicted"/>
<dbReference type="RefSeq" id="WP_145111123.1">
    <property type="nucleotide sequence ID" value="NZ_CP036349.1"/>
</dbReference>
<dbReference type="Proteomes" id="UP000316426">
    <property type="component" value="Chromosome"/>
</dbReference>
<sequence>MSKTVAYDISAEIDPVERIDEVQAKLERRRLERQRQTSADSIDSYHSSTRSTSRTGDEAAAKNRADAAAKKKRQDEERRREERALELRESRWITAGHKVREKRVEFLERVFFRLKADGEFRGTKQEFFDEGLAMLENKYSSTAKPES</sequence>
<feature type="compositionally biased region" description="Basic and acidic residues" evidence="1">
    <location>
        <begin position="55"/>
        <end position="84"/>
    </location>
</feature>
<keyword evidence="3" id="KW-1185">Reference proteome</keyword>
<name>A0A518K7D5_9BACT</name>
<evidence type="ECO:0000256" key="1">
    <source>
        <dbReference type="SAM" id="MobiDB-lite"/>
    </source>
</evidence>
<dbReference type="KEGG" id="bmei:Spa11_18880"/>
<protein>
    <submittedName>
        <fullName evidence="2">Uncharacterized protein</fullName>
    </submittedName>
</protein>
<accession>A0A518K7D5</accession>
<reference evidence="2 3" key="1">
    <citation type="submission" date="2019-02" db="EMBL/GenBank/DDBJ databases">
        <title>Deep-cultivation of Planctomycetes and their phenomic and genomic characterization uncovers novel biology.</title>
        <authorList>
            <person name="Wiegand S."/>
            <person name="Jogler M."/>
            <person name="Boedeker C."/>
            <person name="Pinto D."/>
            <person name="Vollmers J."/>
            <person name="Rivas-Marin E."/>
            <person name="Kohn T."/>
            <person name="Peeters S.H."/>
            <person name="Heuer A."/>
            <person name="Rast P."/>
            <person name="Oberbeckmann S."/>
            <person name="Bunk B."/>
            <person name="Jeske O."/>
            <person name="Meyerdierks A."/>
            <person name="Storesund J.E."/>
            <person name="Kallscheuer N."/>
            <person name="Luecker S."/>
            <person name="Lage O.M."/>
            <person name="Pohl T."/>
            <person name="Merkel B.J."/>
            <person name="Hornburger P."/>
            <person name="Mueller R.-W."/>
            <person name="Bruemmer F."/>
            <person name="Labrenz M."/>
            <person name="Spormann A.M."/>
            <person name="Op den Camp H."/>
            <person name="Overmann J."/>
            <person name="Amann R."/>
            <person name="Jetten M.S.M."/>
            <person name="Mascher T."/>
            <person name="Medema M.H."/>
            <person name="Devos D.P."/>
            <person name="Kaster A.-K."/>
            <person name="Ovreas L."/>
            <person name="Rohde M."/>
            <person name="Galperin M.Y."/>
            <person name="Jogler C."/>
        </authorList>
    </citation>
    <scope>NUCLEOTIDE SEQUENCE [LARGE SCALE GENOMIC DNA]</scope>
    <source>
        <strain evidence="2 3">Spa11</strain>
    </source>
</reference>
<feature type="region of interest" description="Disordered" evidence="1">
    <location>
        <begin position="28"/>
        <end position="84"/>
    </location>
</feature>
<organism evidence="2 3">
    <name type="scientific">Botrimarina mediterranea</name>
    <dbReference type="NCBI Taxonomy" id="2528022"/>
    <lineage>
        <taxon>Bacteria</taxon>
        <taxon>Pseudomonadati</taxon>
        <taxon>Planctomycetota</taxon>
        <taxon>Planctomycetia</taxon>
        <taxon>Pirellulales</taxon>
        <taxon>Lacipirellulaceae</taxon>
        <taxon>Botrimarina</taxon>
    </lineage>
</organism>